<dbReference type="PROSITE" id="PS00018">
    <property type="entry name" value="EF_HAND_1"/>
    <property type="match status" value="1"/>
</dbReference>
<evidence type="ECO:0000256" key="7">
    <source>
        <dbReference type="ARBA" id="ARBA00022827"/>
    </source>
</evidence>
<dbReference type="PANTHER" id="PTHR11972:SF127">
    <property type="entry name" value="RESPIRATORY BURST OXIDASE HOMOLOG PROTEIN A-LIKE"/>
    <property type="match status" value="1"/>
</dbReference>
<reference evidence="16 17" key="1">
    <citation type="submission" date="2019-09" db="EMBL/GenBank/DDBJ databases">
        <title>A chromosome-level genome assembly of the Chinese tupelo Nyssa sinensis.</title>
        <authorList>
            <person name="Yang X."/>
            <person name="Kang M."/>
            <person name="Yang Y."/>
            <person name="Xiong H."/>
            <person name="Wang M."/>
            <person name="Zhang Z."/>
            <person name="Wang Z."/>
            <person name="Wu H."/>
            <person name="Ma T."/>
            <person name="Liu J."/>
            <person name="Xi Z."/>
        </authorList>
    </citation>
    <scope>NUCLEOTIDE SEQUENCE [LARGE SCALE GENOMIC DNA]</scope>
    <source>
        <strain evidence="16">J267</strain>
        <tissue evidence="16">Leaf</tissue>
    </source>
</reference>
<dbReference type="SUPFAM" id="SSF63380">
    <property type="entry name" value="Riboflavin synthase domain-like"/>
    <property type="match status" value="1"/>
</dbReference>
<dbReference type="Pfam" id="PF08022">
    <property type="entry name" value="FAD_binding_8"/>
    <property type="match status" value="1"/>
</dbReference>
<dbReference type="GO" id="GO:0042742">
    <property type="term" value="P:defense response to bacterium"/>
    <property type="evidence" value="ECO:0007669"/>
    <property type="project" value="UniProtKB-ARBA"/>
</dbReference>
<dbReference type="FunFam" id="2.40.30.10:FF:000059">
    <property type="entry name" value="dual oxidase isoform X1"/>
    <property type="match status" value="1"/>
</dbReference>
<dbReference type="GO" id="GO:0016175">
    <property type="term" value="F:superoxide-generating NAD(P)H oxidase activity"/>
    <property type="evidence" value="ECO:0007669"/>
    <property type="project" value="UniProtKB-ARBA"/>
</dbReference>
<dbReference type="InterPro" id="IPR017938">
    <property type="entry name" value="Riboflavin_synthase-like_b-brl"/>
</dbReference>
<keyword evidence="11" id="KW-0560">Oxidoreductase</keyword>
<dbReference type="PROSITE" id="PS50222">
    <property type="entry name" value="EF_HAND_2"/>
    <property type="match status" value="1"/>
</dbReference>
<keyword evidence="12 13" id="KW-0472">Membrane</keyword>
<feature type="transmembrane region" description="Helical" evidence="13">
    <location>
        <begin position="262"/>
        <end position="280"/>
    </location>
</feature>
<keyword evidence="7" id="KW-0274">FAD</keyword>
<keyword evidence="3" id="KW-0575">Peroxidase</keyword>
<organism evidence="16 17">
    <name type="scientific">Nyssa sinensis</name>
    <dbReference type="NCBI Taxonomy" id="561372"/>
    <lineage>
        <taxon>Eukaryota</taxon>
        <taxon>Viridiplantae</taxon>
        <taxon>Streptophyta</taxon>
        <taxon>Embryophyta</taxon>
        <taxon>Tracheophyta</taxon>
        <taxon>Spermatophyta</taxon>
        <taxon>Magnoliopsida</taxon>
        <taxon>eudicotyledons</taxon>
        <taxon>Gunneridae</taxon>
        <taxon>Pentapetalae</taxon>
        <taxon>asterids</taxon>
        <taxon>Cornales</taxon>
        <taxon>Nyssaceae</taxon>
        <taxon>Nyssa</taxon>
    </lineage>
</organism>
<evidence type="ECO:0008006" key="18">
    <source>
        <dbReference type="Google" id="ProtNLM"/>
    </source>
</evidence>
<evidence type="ECO:0000256" key="10">
    <source>
        <dbReference type="ARBA" id="ARBA00022989"/>
    </source>
</evidence>
<dbReference type="EMBL" id="CM018036">
    <property type="protein sequence ID" value="KAA8541035.1"/>
    <property type="molecule type" value="Genomic_DNA"/>
</dbReference>
<keyword evidence="5 13" id="KW-0812">Transmembrane</keyword>
<dbReference type="GO" id="GO:0016174">
    <property type="term" value="F:NAD(P)H oxidase H2O2-forming activity"/>
    <property type="evidence" value="ECO:0007669"/>
    <property type="project" value="TreeGrafter"/>
</dbReference>
<evidence type="ECO:0000256" key="8">
    <source>
        <dbReference type="ARBA" id="ARBA00022837"/>
    </source>
</evidence>
<feature type="domain" description="FAD-binding FR-type" evidence="15">
    <location>
        <begin position="368"/>
        <end position="475"/>
    </location>
</feature>
<dbReference type="GO" id="GO:0009653">
    <property type="term" value="P:anatomical structure morphogenesis"/>
    <property type="evidence" value="ECO:0007669"/>
    <property type="project" value="UniProtKB-ARBA"/>
</dbReference>
<evidence type="ECO:0000256" key="5">
    <source>
        <dbReference type="ARBA" id="ARBA00022692"/>
    </source>
</evidence>
<gene>
    <name evidence="16" type="ORF">F0562_024998</name>
</gene>
<dbReference type="SUPFAM" id="SSF47473">
    <property type="entry name" value="EF-hand"/>
    <property type="match status" value="1"/>
</dbReference>
<evidence type="ECO:0000256" key="11">
    <source>
        <dbReference type="ARBA" id="ARBA00023002"/>
    </source>
</evidence>
<dbReference type="InterPro" id="IPR013112">
    <property type="entry name" value="FAD-bd_8"/>
</dbReference>
<keyword evidence="4" id="KW-0285">Flavoprotein</keyword>
<dbReference type="Gene3D" id="2.40.30.10">
    <property type="entry name" value="Translation factors"/>
    <property type="match status" value="1"/>
</dbReference>
<proteinExistence type="inferred from homology"/>
<accession>A0A5J5BCX6</accession>
<evidence type="ECO:0000259" key="14">
    <source>
        <dbReference type="PROSITE" id="PS50222"/>
    </source>
</evidence>
<evidence type="ECO:0000256" key="2">
    <source>
        <dbReference type="ARBA" id="ARBA00007975"/>
    </source>
</evidence>
<feature type="domain" description="EF-hand" evidence="14">
    <location>
        <begin position="145"/>
        <end position="180"/>
    </location>
</feature>
<dbReference type="CDD" id="cd06186">
    <property type="entry name" value="NOX_Duox_like_FAD_NADP"/>
    <property type="match status" value="1"/>
</dbReference>
<dbReference type="Gene3D" id="1.10.238.10">
    <property type="entry name" value="EF-hand"/>
    <property type="match status" value="1"/>
</dbReference>
<dbReference type="GO" id="GO:0005886">
    <property type="term" value="C:plasma membrane"/>
    <property type="evidence" value="ECO:0007669"/>
    <property type="project" value="TreeGrafter"/>
</dbReference>
<dbReference type="PRINTS" id="PR00466">
    <property type="entry name" value="GP91PHOX"/>
</dbReference>
<evidence type="ECO:0000256" key="3">
    <source>
        <dbReference type="ARBA" id="ARBA00022559"/>
    </source>
</evidence>
<dbReference type="SUPFAM" id="SSF52343">
    <property type="entry name" value="Ferredoxin reductase-like, C-terminal NADP-linked domain"/>
    <property type="match status" value="1"/>
</dbReference>
<dbReference type="PANTHER" id="PTHR11972">
    <property type="entry name" value="NADPH OXIDASE"/>
    <property type="match status" value="1"/>
</dbReference>
<dbReference type="Pfam" id="PF08030">
    <property type="entry name" value="NAD_binding_6"/>
    <property type="match status" value="1"/>
</dbReference>
<dbReference type="InterPro" id="IPR013623">
    <property type="entry name" value="NADPH_Ox"/>
</dbReference>
<keyword evidence="6" id="KW-0479">Metal-binding</keyword>
<dbReference type="InterPro" id="IPR013121">
    <property type="entry name" value="Fe_red_NAD-bd_6"/>
</dbReference>
<dbReference type="InterPro" id="IPR018247">
    <property type="entry name" value="EF_Hand_1_Ca_BS"/>
</dbReference>
<evidence type="ECO:0000256" key="6">
    <source>
        <dbReference type="ARBA" id="ARBA00022723"/>
    </source>
</evidence>
<dbReference type="Pfam" id="PF08414">
    <property type="entry name" value="NADPH_Ox"/>
    <property type="match status" value="1"/>
</dbReference>
<comment type="similarity">
    <text evidence="2">Belongs to the RBOH (TC 5.B.1.3) family.</text>
</comment>
<dbReference type="OrthoDB" id="167398at2759"/>
<dbReference type="InterPro" id="IPR039261">
    <property type="entry name" value="FNR_nucleotide-bd"/>
</dbReference>
<dbReference type="PROSITE" id="PS51384">
    <property type="entry name" value="FAD_FR"/>
    <property type="match status" value="1"/>
</dbReference>
<evidence type="ECO:0000313" key="17">
    <source>
        <dbReference type="Proteomes" id="UP000325577"/>
    </source>
</evidence>
<dbReference type="InterPro" id="IPR011992">
    <property type="entry name" value="EF-hand-dom_pair"/>
</dbReference>
<evidence type="ECO:0000313" key="16">
    <source>
        <dbReference type="EMBL" id="KAA8541035.1"/>
    </source>
</evidence>
<protein>
    <recommendedName>
        <fullName evidence="18">FAD-binding FR-type domain-containing protein</fullName>
    </recommendedName>
</protein>
<name>A0A5J5BCX6_9ASTE</name>
<evidence type="ECO:0000256" key="12">
    <source>
        <dbReference type="ARBA" id="ARBA00023136"/>
    </source>
</evidence>
<keyword evidence="8" id="KW-0106">Calcium</keyword>
<dbReference type="InterPro" id="IPR050369">
    <property type="entry name" value="RBOH/FRE"/>
</dbReference>
<keyword evidence="17" id="KW-1185">Reference proteome</keyword>
<dbReference type="Proteomes" id="UP000325577">
    <property type="component" value="Linkage Group LG13"/>
</dbReference>
<evidence type="ECO:0000256" key="4">
    <source>
        <dbReference type="ARBA" id="ARBA00022630"/>
    </source>
</evidence>
<evidence type="ECO:0000256" key="9">
    <source>
        <dbReference type="ARBA" id="ARBA00022857"/>
    </source>
</evidence>
<evidence type="ECO:0000259" key="15">
    <source>
        <dbReference type="PROSITE" id="PS51384"/>
    </source>
</evidence>
<dbReference type="GO" id="GO:0004601">
    <property type="term" value="F:peroxidase activity"/>
    <property type="evidence" value="ECO:0007669"/>
    <property type="project" value="UniProtKB-KW"/>
</dbReference>
<evidence type="ECO:0000256" key="1">
    <source>
        <dbReference type="ARBA" id="ARBA00004141"/>
    </source>
</evidence>
<evidence type="ECO:0000256" key="13">
    <source>
        <dbReference type="SAM" id="Phobius"/>
    </source>
</evidence>
<dbReference type="AlphaFoldDB" id="A0A5J5BCX6"/>
<dbReference type="InterPro" id="IPR017927">
    <property type="entry name" value="FAD-bd_FR_type"/>
</dbReference>
<comment type="subcellular location">
    <subcellularLocation>
        <location evidence="1">Membrane</location>
        <topology evidence="1">Multi-pass membrane protein</topology>
    </subcellularLocation>
</comment>
<dbReference type="Gene3D" id="3.40.50.80">
    <property type="entry name" value="Nucleotide-binding domain of ferredoxin-NADP reductase (FNR) module"/>
    <property type="match status" value="1"/>
</dbReference>
<keyword evidence="10 13" id="KW-1133">Transmembrane helix</keyword>
<dbReference type="GO" id="GO:0005509">
    <property type="term" value="F:calcium ion binding"/>
    <property type="evidence" value="ECO:0007669"/>
    <property type="project" value="InterPro"/>
</dbReference>
<dbReference type="InterPro" id="IPR000778">
    <property type="entry name" value="Cyt_b245_heavy_chain"/>
</dbReference>
<keyword evidence="9" id="KW-0521">NADP</keyword>
<dbReference type="InterPro" id="IPR002048">
    <property type="entry name" value="EF_hand_dom"/>
</dbReference>
<sequence length="660" mass="75630">MEYSNTAQEDSSISSAAVSLYPVQNGFLAASQISSSRTGPLCAENRWQLNENVAISVAGCLEIELLRFIEMEWKDVEERFNRLAKTGSSPLPAMNALDFSLCIGMQQSPEFAKELLGALRGRKNGGADITKNELHDYWHRITNPCFNSRLQLFFDLCDENMDGRITRREIKQVILLSASTNKLFVTREEAEEYANLIVEALDTEDQGYIELSQLETLFKVSSSRGYFLTDQVVTSPTSDHDDRYQETTSTAEILFRTHWRRAWIVLCWLIVCFALFAWKFNQYSHRTAFEVMGYCLCTAKGAAETLKFNMALILLPVCRNSTTWLRKHCPINSVIPFNDNINFHKTWMYIAIPVLLYASERMFRAMRSDFSYVKILKATIYPGKVLSLKMYRPEGFKYKSGMYIYIQCPQISSFEWHPFSLTSGPEDDHLSVHIRALGDWSYQIYSLFQEAIVSAGTVEHPKMYIDGPYGAASQDHVKYDILVLIGLGIGVTPFISVLKDVNCLQKPNHDHRNCRTSSITNAPSKAYLYWVTREAGSFEWFKDIMKEISKTNQKQDVVEMHNFLTCVYQAGDARSALISAIQALHHAKYGTDIVSHTPVLTHFGRPNWFRIFSNLARRHRETRIGVFYCGPSKLARDLESLCTKFSTKTTTRFVFHKENY</sequence>